<dbReference type="Proteomes" id="UP000000768">
    <property type="component" value="Chromosome 10"/>
</dbReference>
<dbReference type="AlphaFoldDB" id="A0A1W0VV22"/>
<protein>
    <submittedName>
        <fullName evidence="2">Uncharacterized protein</fullName>
    </submittedName>
</protein>
<evidence type="ECO:0000313" key="3">
    <source>
        <dbReference type="Proteomes" id="UP000000768"/>
    </source>
</evidence>
<organism evidence="2 3">
    <name type="scientific">Sorghum bicolor</name>
    <name type="common">Sorghum</name>
    <name type="synonym">Sorghum vulgare</name>
    <dbReference type="NCBI Taxonomy" id="4558"/>
    <lineage>
        <taxon>Eukaryota</taxon>
        <taxon>Viridiplantae</taxon>
        <taxon>Streptophyta</taxon>
        <taxon>Embryophyta</taxon>
        <taxon>Tracheophyta</taxon>
        <taxon>Spermatophyta</taxon>
        <taxon>Magnoliopsida</taxon>
        <taxon>Liliopsida</taxon>
        <taxon>Poales</taxon>
        <taxon>Poaceae</taxon>
        <taxon>PACMAD clade</taxon>
        <taxon>Panicoideae</taxon>
        <taxon>Andropogonodae</taxon>
        <taxon>Andropogoneae</taxon>
        <taxon>Sorghinae</taxon>
        <taxon>Sorghum</taxon>
    </lineage>
</organism>
<name>A0A1W0VV22_SORBI</name>
<dbReference type="EMBL" id="CM000769">
    <property type="protein sequence ID" value="OQU77106.1"/>
    <property type="molecule type" value="Genomic_DNA"/>
</dbReference>
<dbReference type="Gramene" id="OQU77106">
    <property type="protein sequence ID" value="OQU77106"/>
    <property type="gene ID" value="SORBI_3010G264150"/>
</dbReference>
<sequence>MRLRLAEVVPSMRLRLAEVVRTRAQDSSAPSSKPKPRNYGTTMSKGGGVAMEERRLNSPPDERDDRIIGRAGDYK</sequence>
<dbReference type="InParanoid" id="A0A1W0VV22"/>
<feature type="region of interest" description="Disordered" evidence="1">
    <location>
        <begin position="20"/>
        <end position="75"/>
    </location>
</feature>
<accession>A0A1W0VV22</accession>
<reference evidence="3" key="2">
    <citation type="journal article" date="2018" name="Plant J.">
        <title>The Sorghum bicolor reference genome: improved assembly, gene annotations, a transcriptome atlas, and signatures of genome organization.</title>
        <authorList>
            <person name="McCormick R.F."/>
            <person name="Truong S.K."/>
            <person name="Sreedasyam A."/>
            <person name="Jenkins J."/>
            <person name="Shu S."/>
            <person name="Sims D."/>
            <person name="Kennedy M."/>
            <person name="Amirebrahimi M."/>
            <person name="Weers B.D."/>
            <person name="McKinley B."/>
            <person name="Mattison A."/>
            <person name="Morishige D.T."/>
            <person name="Grimwood J."/>
            <person name="Schmutz J."/>
            <person name="Mullet J.E."/>
        </authorList>
    </citation>
    <scope>NUCLEOTIDE SEQUENCE [LARGE SCALE GENOMIC DNA]</scope>
    <source>
        <strain evidence="3">cv. BTx623</strain>
    </source>
</reference>
<keyword evidence="3" id="KW-1185">Reference proteome</keyword>
<gene>
    <name evidence="2" type="ORF">SORBI_3010G264150</name>
</gene>
<reference evidence="2 3" key="1">
    <citation type="journal article" date="2009" name="Nature">
        <title>The Sorghum bicolor genome and the diversification of grasses.</title>
        <authorList>
            <person name="Paterson A.H."/>
            <person name="Bowers J.E."/>
            <person name="Bruggmann R."/>
            <person name="Dubchak I."/>
            <person name="Grimwood J."/>
            <person name="Gundlach H."/>
            <person name="Haberer G."/>
            <person name="Hellsten U."/>
            <person name="Mitros T."/>
            <person name="Poliakov A."/>
            <person name="Schmutz J."/>
            <person name="Spannagl M."/>
            <person name="Tang H."/>
            <person name="Wang X."/>
            <person name="Wicker T."/>
            <person name="Bharti A.K."/>
            <person name="Chapman J."/>
            <person name="Feltus F.A."/>
            <person name="Gowik U."/>
            <person name="Grigoriev I.V."/>
            <person name="Lyons E."/>
            <person name="Maher C.A."/>
            <person name="Martis M."/>
            <person name="Narechania A."/>
            <person name="Otillar R.P."/>
            <person name="Penning B.W."/>
            <person name="Salamov A.A."/>
            <person name="Wang Y."/>
            <person name="Zhang L."/>
            <person name="Carpita N.C."/>
            <person name="Freeling M."/>
            <person name="Gingle A.R."/>
            <person name="Hash C.T."/>
            <person name="Keller B."/>
            <person name="Klein P."/>
            <person name="Kresovich S."/>
            <person name="McCann M.C."/>
            <person name="Ming R."/>
            <person name="Peterson D.G."/>
            <person name="Mehboob-ur-Rahman"/>
            <person name="Ware D."/>
            <person name="Westhoff P."/>
            <person name="Mayer K.F."/>
            <person name="Messing J."/>
            <person name="Rokhsar D.S."/>
        </authorList>
    </citation>
    <scope>NUCLEOTIDE SEQUENCE [LARGE SCALE GENOMIC DNA]</scope>
    <source>
        <strain evidence="3">cv. BTx623</strain>
    </source>
</reference>
<proteinExistence type="predicted"/>
<evidence type="ECO:0000313" key="2">
    <source>
        <dbReference type="EMBL" id="OQU77106.1"/>
    </source>
</evidence>
<evidence type="ECO:0000256" key="1">
    <source>
        <dbReference type="SAM" id="MobiDB-lite"/>
    </source>
</evidence>
<feature type="compositionally biased region" description="Basic and acidic residues" evidence="1">
    <location>
        <begin position="51"/>
        <end position="75"/>
    </location>
</feature>